<dbReference type="InterPro" id="IPR017441">
    <property type="entry name" value="Protein_kinase_ATP_BS"/>
</dbReference>
<dbReference type="InterPro" id="IPR050198">
    <property type="entry name" value="Non-receptor_tyrosine_kinases"/>
</dbReference>
<dbReference type="InterPro" id="IPR001245">
    <property type="entry name" value="Ser-Thr/Tyr_kinase_cat_dom"/>
</dbReference>
<evidence type="ECO:0000256" key="6">
    <source>
        <dbReference type="ARBA" id="ARBA00051245"/>
    </source>
</evidence>
<reference evidence="10" key="1">
    <citation type="submission" date="2020-10" db="EMBL/GenBank/DDBJ databases">
        <authorList>
            <person name="Kikuchi T."/>
        </authorList>
    </citation>
    <scope>NUCLEOTIDE SEQUENCE</scope>
    <source>
        <strain evidence="10">NKZ352</strain>
    </source>
</reference>
<evidence type="ECO:0000313" key="11">
    <source>
        <dbReference type="Proteomes" id="UP000835052"/>
    </source>
</evidence>
<comment type="catalytic activity">
    <reaction evidence="6 8">
        <text>L-tyrosyl-[protein] + ATP = O-phospho-L-tyrosyl-[protein] + ADP + H(+)</text>
        <dbReference type="Rhea" id="RHEA:10596"/>
        <dbReference type="Rhea" id="RHEA-COMP:10136"/>
        <dbReference type="Rhea" id="RHEA-COMP:20101"/>
        <dbReference type="ChEBI" id="CHEBI:15378"/>
        <dbReference type="ChEBI" id="CHEBI:30616"/>
        <dbReference type="ChEBI" id="CHEBI:46858"/>
        <dbReference type="ChEBI" id="CHEBI:61978"/>
        <dbReference type="ChEBI" id="CHEBI:456216"/>
        <dbReference type="EC" id="2.7.10.2"/>
    </reaction>
</comment>
<sequence>MSSSSSKLPEEDVVLPYFHGALMDQDSESLLVNEGDFMIVTKFSMEINRTIFYLAVRTKKGVRRLEIKRNASGARLNQKTCPTLAKLIEFFKTSPIQLPDEQVTLKRAIPKGKFQLMHRDVNFKKKIGSGAYGTVYRGRLVKDNVVVAVKKLDTEGTDEEGLAEMMKEARVMQLYDHINIVKFFGYILDDQPYLLVLEYCDGGSVEDRLREKAKKTSVAKRVNMTAQAARGMEYLHQKNCIHRDIATRNCLIHKEIVKMADFGMCRATSVYKVDLSKPQNVRWLAPEVWEKGETRVNTDIYAFGVMIWEMFENPYRSPYSEWKAYTVKQKVRQGYRMRPHASMPKEMEQILNDAWHHDPNKRPTSEKLRERLDELNLRINAGNKSQMERSNT</sequence>
<dbReference type="PRINTS" id="PR00109">
    <property type="entry name" value="TYRKINASE"/>
</dbReference>
<dbReference type="InterPro" id="IPR036860">
    <property type="entry name" value="SH2_dom_sf"/>
</dbReference>
<dbReference type="InterPro" id="IPR008266">
    <property type="entry name" value="Tyr_kinase_AS"/>
</dbReference>
<evidence type="ECO:0000256" key="8">
    <source>
        <dbReference type="RuleBase" id="RU362096"/>
    </source>
</evidence>
<gene>
    <name evidence="10" type="ORF">CAUJ_LOCUS11441</name>
</gene>
<name>A0A8S1HKD8_9PELO</name>
<dbReference type="SUPFAM" id="SSF55550">
    <property type="entry name" value="SH2 domain"/>
    <property type="match status" value="1"/>
</dbReference>
<keyword evidence="11" id="KW-1185">Reference proteome</keyword>
<dbReference type="EMBL" id="CAJGYM010000057">
    <property type="protein sequence ID" value="CAD6195522.1"/>
    <property type="molecule type" value="Genomic_DNA"/>
</dbReference>
<organism evidence="10 11">
    <name type="scientific">Caenorhabditis auriculariae</name>
    <dbReference type="NCBI Taxonomy" id="2777116"/>
    <lineage>
        <taxon>Eukaryota</taxon>
        <taxon>Metazoa</taxon>
        <taxon>Ecdysozoa</taxon>
        <taxon>Nematoda</taxon>
        <taxon>Chromadorea</taxon>
        <taxon>Rhabditida</taxon>
        <taxon>Rhabditina</taxon>
        <taxon>Rhabditomorpha</taxon>
        <taxon>Rhabditoidea</taxon>
        <taxon>Rhabditidae</taxon>
        <taxon>Peloderinae</taxon>
        <taxon>Caenorhabditis</taxon>
    </lineage>
</organism>
<evidence type="ECO:0000259" key="9">
    <source>
        <dbReference type="PROSITE" id="PS50011"/>
    </source>
</evidence>
<dbReference type="SMART" id="SM00252">
    <property type="entry name" value="SH2"/>
    <property type="match status" value="1"/>
</dbReference>
<dbReference type="OrthoDB" id="3256376at2759"/>
<accession>A0A8S1HKD8</accession>
<protein>
    <recommendedName>
        <fullName evidence="8">Tyrosine-protein kinase</fullName>
        <ecNumber evidence="8">2.7.10.2</ecNumber>
    </recommendedName>
</protein>
<dbReference type="FunFam" id="1.10.510.10:FF:000974">
    <property type="entry name" value="Tyrosine-protein kinase"/>
    <property type="match status" value="1"/>
</dbReference>
<evidence type="ECO:0000256" key="2">
    <source>
        <dbReference type="ARBA" id="ARBA00022741"/>
    </source>
</evidence>
<comment type="caution">
    <text evidence="10">The sequence shown here is derived from an EMBL/GenBank/DDBJ whole genome shotgun (WGS) entry which is preliminary data.</text>
</comment>
<keyword evidence="2 7" id="KW-0547">Nucleotide-binding</keyword>
<evidence type="ECO:0000256" key="4">
    <source>
        <dbReference type="ARBA" id="ARBA00022840"/>
    </source>
</evidence>
<feature type="binding site" evidence="7">
    <location>
        <position position="151"/>
    </location>
    <ligand>
        <name>ATP</name>
        <dbReference type="ChEBI" id="CHEBI:30616"/>
    </ligand>
</feature>
<dbReference type="Pfam" id="PF07714">
    <property type="entry name" value="PK_Tyr_Ser-Thr"/>
    <property type="match status" value="1"/>
</dbReference>
<dbReference type="SMART" id="SM00219">
    <property type="entry name" value="TyrKc"/>
    <property type="match status" value="1"/>
</dbReference>
<dbReference type="GO" id="GO:0004715">
    <property type="term" value="F:non-membrane spanning protein tyrosine kinase activity"/>
    <property type="evidence" value="ECO:0007669"/>
    <property type="project" value="UniProtKB-EC"/>
</dbReference>
<comment type="similarity">
    <text evidence="8">Belongs to the protein kinase superfamily. Tyr protein kinase family.</text>
</comment>
<keyword evidence="4 7" id="KW-0067">ATP-binding</keyword>
<evidence type="ECO:0000256" key="7">
    <source>
        <dbReference type="PROSITE-ProRule" id="PRU10141"/>
    </source>
</evidence>
<evidence type="ECO:0000256" key="5">
    <source>
        <dbReference type="ARBA" id="ARBA00023137"/>
    </source>
</evidence>
<dbReference type="AlphaFoldDB" id="A0A8S1HKD8"/>
<dbReference type="PROSITE" id="PS00109">
    <property type="entry name" value="PROTEIN_KINASE_TYR"/>
    <property type="match status" value="1"/>
</dbReference>
<dbReference type="InterPro" id="IPR000719">
    <property type="entry name" value="Prot_kinase_dom"/>
</dbReference>
<dbReference type="Proteomes" id="UP000835052">
    <property type="component" value="Unassembled WGS sequence"/>
</dbReference>
<dbReference type="Gene3D" id="1.10.510.10">
    <property type="entry name" value="Transferase(Phosphotransferase) domain 1"/>
    <property type="match status" value="1"/>
</dbReference>
<dbReference type="GO" id="GO:0005524">
    <property type="term" value="F:ATP binding"/>
    <property type="evidence" value="ECO:0007669"/>
    <property type="project" value="UniProtKB-UniRule"/>
</dbReference>
<proteinExistence type="inferred from homology"/>
<evidence type="ECO:0000313" key="10">
    <source>
        <dbReference type="EMBL" id="CAD6195522.1"/>
    </source>
</evidence>
<dbReference type="SUPFAM" id="SSF56112">
    <property type="entry name" value="Protein kinase-like (PK-like)"/>
    <property type="match status" value="1"/>
</dbReference>
<evidence type="ECO:0000256" key="3">
    <source>
        <dbReference type="ARBA" id="ARBA00022777"/>
    </source>
</evidence>
<keyword evidence="1 8" id="KW-0808">Transferase</keyword>
<dbReference type="InterPro" id="IPR011009">
    <property type="entry name" value="Kinase-like_dom_sf"/>
</dbReference>
<evidence type="ECO:0000256" key="1">
    <source>
        <dbReference type="ARBA" id="ARBA00022679"/>
    </source>
</evidence>
<dbReference type="PROSITE" id="PS00107">
    <property type="entry name" value="PROTEIN_KINASE_ATP"/>
    <property type="match status" value="1"/>
</dbReference>
<dbReference type="InterPro" id="IPR000980">
    <property type="entry name" value="SH2"/>
</dbReference>
<dbReference type="InterPro" id="IPR020635">
    <property type="entry name" value="Tyr_kinase_cat_dom"/>
</dbReference>
<dbReference type="PANTHER" id="PTHR24418">
    <property type="entry name" value="TYROSINE-PROTEIN KINASE"/>
    <property type="match status" value="1"/>
</dbReference>
<feature type="domain" description="Protein kinase" evidence="9">
    <location>
        <begin position="121"/>
        <end position="377"/>
    </location>
</feature>
<dbReference type="EC" id="2.7.10.2" evidence="8"/>
<dbReference type="PROSITE" id="PS50011">
    <property type="entry name" value="PROTEIN_KINASE_DOM"/>
    <property type="match status" value="1"/>
</dbReference>
<dbReference type="Gene3D" id="3.30.505.10">
    <property type="entry name" value="SH2 domain"/>
    <property type="match status" value="1"/>
</dbReference>
<dbReference type="CDD" id="cd00192">
    <property type="entry name" value="PTKc"/>
    <property type="match status" value="1"/>
</dbReference>
<keyword evidence="5 8" id="KW-0829">Tyrosine-protein kinase</keyword>
<keyword evidence="3 8" id="KW-0418">Kinase</keyword>